<dbReference type="Proteomes" id="UP000828251">
    <property type="component" value="Unassembled WGS sequence"/>
</dbReference>
<feature type="region of interest" description="Disordered" evidence="1">
    <location>
        <begin position="80"/>
        <end position="107"/>
    </location>
</feature>
<accession>A0A9D3W910</accession>
<comment type="caution">
    <text evidence="2">The sequence shown here is derived from an EMBL/GenBank/DDBJ whole genome shotgun (WGS) entry which is preliminary data.</text>
</comment>
<keyword evidence="3" id="KW-1185">Reference proteome</keyword>
<dbReference type="EMBL" id="JAIQCV010000003">
    <property type="protein sequence ID" value="KAH1114318.1"/>
    <property type="molecule type" value="Genomic_DNA"/>
</dbReference>
<evidence type="ECO:0000256" key="1">
    <source>
        <dbReference type="SAM" id="MobiDB-lite"/>
    </source>
</evidence>
<evidence type="ECO:0000313" key="2">
    <source>
        <dbReference type="EMBL" id="KAH1114318.1"/>
    </source>
</evidence>
<protein>
    <submittedName>
        <fullName evidence="2">Uncharacterized protein</fullName>
    </submittedName>
</protein>
<gene>
    <name evidence="2" type="ORF">J1N35_007696</name>
</gene>
<name>A0A9D3W910_9ROSI</name>
<reference evidence="2 3" key="1">
    <citation type="journal article" date="2021" name="Plant Biotechnol. J.">
        <title>Multi-omics assisted identification of the key and species-specific regulatory components of drought-tolerant mechanisms in Gossypium stocksii.</title>
        <authorList>
            <person name="Yu D."/>
            <person name="Ke L."/>
            <person name="Zhang D."/>
            <person name="Wu Y."/>
            <person name="Sun Y."/>
            <person name="Mei J."/>
            <person name="Sun J."/>
            <person name="Sun Y."/>
        </authorList>
    </citation>
    <scope>NUCLEOTIDE SEQUENCE [LARGE SCALE GENOMIC DNA]</scope>
    <source>
        <strain evidence="3">cv. E1</strain>
        <tissue evidence="2">Leaf</tissue>
    </source>
</reference>
<organism evidence="2 3">
    <name type="scientific">Gossypium stocksii</name>
    <dbReference type="NCBI Taxonomy" id="47602"/>
    <lineage>
        <taxon>Eukaryota</taxon>
        <taxon>Viridiplantae</taxon>
        <taxon>Streptophyta</taxon>
        <taxon>Embryophyta</taxon>
        <taxon>Tracheophyta</taxon>
        <taxon>Spermatophyta</taxon>
        <taxon>Magnoliopsida</taxon>
        <taxon>eudicotyledons</taxon>
        <taxon>Gunneridae</taxon>
        <taxon>Pentapetalae</taxon>
        <taxon>rosids</taxon>
        <taxon>malvids</taxon>
        <taxon>Malvales</taxon>
        <taxon>Malvaceae</taxon>
        <taxon>Malvoideae</taxon>
        <taxon>Gossypium</taxon>
    </lineage>
</organism>
<evidence type="ECO:0000313" key="3">
    <source>
        <dbReference type="Proteomes" id="UP000828251"/>
    </source>
</evidence>
<dbReference type="OrthoDB" id="10383675at2759"/>
<dbReference type="AlphaFoldDB" id="A0A9D3W910"/>
<proteinExistence type="predicted"/>
<sequence length="107" mass="11963">MVALYCWNQSGHTESIQLFAKLVDIELVEDFTPLRVPRASVDRQSTVHRFNIDLNALTTSKNLNTSPHLQIHLVMIETDADGEDGCDNNGPSNHNVEDCSNLDLDEV</sequence>